<name>A0ABW0UBT6_9STRE</name>
<dbReference type="RefSeq" id="WP_156806434.1">
    <property type="nucleotide sequence ID" value="NZ_JBHSOJ010000006.1"/>
</dbReference>
<protein>
    <submittedName>
        <fullName evidence="1">Uncharacterized protein</fullName>
    </submittedName>
</protein>
<keyword evidence="2" id="KW-1185">Reference proteome</keyword>
<organism evidence="1 2">
    <name type="scientific">Streptococcus caledonicus</name>
    <dbReference type="NCBI Taxonomy" id="2614158"/>
    <lineage>
        <taxon>Bacteria</taxon>
        <taxon>Bacillati</taxon>
        <taxon>Bacillota</taxon>
        <taxon>Bacilli</taxon>
        <taxon>Lactobacillales</taxon>
        <taxon>Streptococcaceae</taxon>
        <taxon>Streptococcus</taxon>
    </lineage>
</organism>
<comment type="caution">
    <text evidence="1">The sequence shown here is derived from an EMBL/GenBank/DDBJ whole genome shotgun (WGS) entry which is preliminary data.</text>
</comment>
<gene>
    <name evidence="1" type="ORF">ACFPQ3_00975</name>
</gene>
<evidence type="ECO:0000313" key="1">
    <source>
        <dbReference type="EMBL" id="MFC5630209.1"/>
    </source>
</evidence>
<sequence>MVTLNPVKTLELAEFYQDLHDLLKEVVSDKSLYNTKNWAPRLTLVNRIWEELFSETFQYCLETFKSISGKITAITLIRIEKITRLKPCLTIILSIKTAAKKVGCF</sequence>
<accession>A0ABW0UBT6</accession>
<evidence type="ECO:0000313" key="2">
    <source>
        <dbReference type="Proteomes" id="UP001596110"/>
    </source>
</evidence>
<reference evidence="2" key="1">
    <citation type="journal article" date="2019" name="Int. J. Syst. Evol. Microbiol.">
        <title>The Global Catalogue of Microorganisms (GCM) 10K type strain sequencing project: providing services to taxonomists for standard genome sequencing and annotation.</title>
        <authorList>
            <consortium name="The Broad Institute Genomics Platform"/>
            <consortium name="The Broad Institute Genome Sequencing Center for Infectious Disease"/>
            <person name="Wu L."/>
            <person name="Ma J."/>
        </authorList>
    </citation>
    <scope>NUCLEOTIDE SEQUENCE [LARGE SCALE GENOMIC DNA]</scope>
    <source>
        <strain evidence="2">DT43</strain>
    </source>
</reference>
<proteinExistence type="predicted"/>
<dbReference type="EMBL" id="JBHSOJ010000006">
    <property type="protein sequence ID" value="MFC5630209.1"/>
    <property type="molecule type" value="Genomic_DNA"/>
</dbReference>
<dbReference type="Proteomes" id="UP001596110">
    <property type="component" value="Unassembled WGS sequence"/>
</dbReference>